<proteinExistence type="predicted"/>
<evidence type="ECO:0000313" key="1">
    <source>
        <dbReference type="EMBL" id="SVC77250.1"/>
    </source>
</evidence>
<protein>
    <submittedName>
        <fullName evidence="1">Uncharacterized protein</fullName>
    </submittedName>
</protein>
<accession>A0A382PWU6</accession>
<reference evidence="1" key="1">
    <citation type="submission" date="2018-05" db="EMBL/GenBank/DDBJ databases">
        <authorList>
            <person name="Lanie J.A."/>
            <person name="Ng W.-L."/>
            <person name="Kazmierczak K.M."/>
            <person name="Andrzejewski T.M."/>
            <person name="Davidsen T.M."/>
            <person name="Wayne K.J."/>
            <person name="Tettelin H."/>
            <person name="Glass J.I."/>
            <person name="Rusch D."/>
            <person name="Podicherti R."/>
            <person name="Tsui H.-C.T."/>
            <person name="Winkler M.E."/>
        </authorList>
    </citation>
    <scope>NUCLEOTIDE SEQUENCE</scope>
</reference>
<organism evidence="1">
    <name type="scientific">marine metagenome</name>
    <dbReference type="NCBI Taxonomy" id="408172"/>
    <lineage>
        <taxon>unclassified sequences</taxon>
        <taxon>metagenomes</taxon>
        <taxon>ecological metagenomes</taxon>
    </lineage>
</organism>
<dbReference type="AlphaFoldDB" id="A0A382PWU6"/>
<feature type="non-terminal residue" evidence="1">
    <location>
        <position position="1"/>
    </location>
</feature>
<name>A0A382PWU6_9ZZZZ</name>
<dbReference type="EMBL" id="UINC01110023">
    <property type="protein sequence ID" value="SVC77250.1"/>
    <property type="molecule type" value="Genomic_DNA"/>
</dbReference>
<gene>
    <name evidence="1" type="ORF">METZ01_LOCUS330104</name>
</gene>
<sequence>VRKSGNEKRICLYNFGLGNEDGKNWIGEVEWV</sequence>